<dbReference type="RefSeq" id="WP_142058733.1">
    <property type="nucleotide sequence ID" value="NZ_VFPA01000003.1"/>
</dbReference>
<gene>
    <name evidence="2" type="ORF">FB558_5900</name>
</gene>
<proteinExistence type="predicted"/>
<dbReference type="InterPro" id="IPR016181">
    <property type="entry name" value="Acyl_CoA_acyltransferase"/>
</dbReference>
<dbReference type="AlphaFoldDB" id="A0A543DLB7"/>
<dbReference type="SUPFAM" id="SSF55729">
    <property type="entry name" value="Acyl-CoA N-acyltransferases (Nat)"/>
    <property type="match status" value="1"/>
</dbReference>
<organism evidence="2 3">
    <name type="scientific">Pseudonocardia kunmingensis</name>
    <dbReference type="NCBI Taxonomy" id="630975"/>
    <lineage>
        <taxon>Bacteria</taxon>
        <taxon>Bacillati</taxon>
        <taxon>Actinomycetota</taxon>
        <taxon>Actinomycetes</taxon>
        <taxon>Pseudonocardiales</taxon>
        <taxon>Pseudonocardiaceae</taxon>
        <taxon>Pseudonocardia</taxon>
    </lineage>
</organism>
<dbReference type="InterPro" id="IPR000182">
    <property type="entry name" value="GNAT_dom"/>
</dbReference>
<dbReference type="OrthoDB" id="70281at2"/>
<dbReference type="Proteomes" id="UP000315677">
    <property type="component" value="Unassembled WGS sequence"/>
</dbReference>
<keyword evidence="2" id="KW-0808">Transferase</keyword>
<evidence type="ECO:0000313" key="3">
    <source>
        <dbReference type="Proteomes" id="UP000315677"/>
    </source>
</evidence>
<dbReference type="Pfam" id="PF13527">
    <property type="entry name" value="Acetyltransf_9"/>
    <property type="match status" value="1"/>
</dbReference>
<accession>A0A543DLB7</accession>
<evidence type="ECO:0000259" key="1">
    <source>
        <dbReference type="PROSITE" id="PS51186"/>
    </source>
</evidence>
<name>A0A543DLB7_9PSEU</name>
<dbReference type="GO" id="GO:0016747">
    <property type="term" value="F:acyltransferase activity, transferring groups other than amino-acyl groups"/>
    <property type="evidence" value="ECO:0007669"/>
    <property type="project" value="InterPro"/>
</dbReference>
<comment type="caution">
    <text evidence="2">The sequence shown here is derived from an EMBL/GenBank/DDBJ whole genome shotgun (WGS) entry which is preliminary data.</text>
</comment>
<dbReference type="CDD" id="cd04301">
    <property type="entry name" value="NAT_SF"/>
    <property type="match status" value="1"/>
</dbReference>
<evidence type="ECO:0000313" key="2">
    <source>
        <dbReference type="EMBL" id="TQM10118.1"/>
    </source>
</evidence>
<dbReference type="Gene3D" id="3.40.630.30">
    <property type="match status" value="1"/>
</dbReference>
<protein>
    <submittedName>
        <fullName evidence="2">Aminoglycoside 2'-N-acetyltransferase I</fullName>
    </submittedName>
</protein>
<dbReference type="EMBL" id="VFPA01000003">
    <property type="protein sequence ID" value="TQM10118.1"/>
    <property type="molecule type" value="Genomic_DNA"/>
</dbReference>
<feature type="domain" description="N-acetyltransferase" evidence="1">
    <location>
        <begin position="7"/>
        <end position="158"/>
    </location>
</feature>
<dbReference type="PROSITE" id="PS51186">
    <property type="entry name" value="GNAT"/>
    <property type="match status" value="1"/>
</dbReference>
<sequence length="177" mass="18865">MIEVQTVHTSGLGPQELRDLRELLDTAFDGDFSDDDFDHALGGMHAIVRDGDALVGHGAVVMRRLLHGGTALRTGYVEAVATRADQRGRGIGALVMGEVERVVRGAYELGALGAADTAAHWYAARGWRPWDGTTSVITPDGPRRTPEEDGAVHVLPVSVRLTAGGDLACDWRGGAVW</sequence>
<reference evidence="2 3" key="1">
    <citation type="submission" date="2019-06" db="EMBL/GenBank/DDBJ databases">
        <title>Sequencing the genomes of 1000 actinobacteria strains.</title>
        <authorList>
            <person name="Klenk H.-P."/>
        </authorList>
    </citation>
    <scope>NUCLEOTIDE SEQUENCE [LARGE SCALE GENOMIC DNA]</scope>
    <source>
        <strain evidence="2 3">DSM 45301</strain>
    </source>
</reference>
<keyword evidence="3" id="KW-1185">Reference proteome</keyword>